<dbReference type="SUPFAM" id="SSF51445">
    <property type="entry name" value="(Trans)glycosidases"/>
    <property type="match status" value="1"/>
</dbReference>
<dbReference type="GO" id="GO:0005576">
    <property type="term" value="C:extracellular region"/>
    <property type="evidence" value="ECO:0007669"/>
    <property type="project" value="TreeGrafter"/>
</dbReference>
<dbReference type="GO" id="GO:0005975">
    <property type="term" value="P:carbohydrate metabolic process"/>
    <property type="evidence" value="ECO:0007669"/>
    <property type="project" value="InterPro"/>
</dbReference>
<gene>
    <name evidence="13" type="ORF">PACTADRAFT_16274</name>
</gene>
<dbReference type="GO" id="GO:0009986">
    <property type="term" value="C:cell surface"/>
    <property type="evidence" value="ECO:0007669"/>
    <property type="project" value="TreeGrafter"/>
</dbReference>
<dbReference type="AlphaFoldDB" id="A0A1E4TWJ2"/>
<keyword evidence="8 11" id="KW-0326">Glycosidase</keyword>
<evidence type="ECO:0000256" key="9">
    <source>
        <dbReference type="ARBA" id="ARBA00023316"/>
    </source>
</evidence>
<evidence type="ECO:0000313" key="14">
    <source>
        <dbReference type="Proteomes" id="UP000094236"/>
    </source>
</evidence>
<comment type="similarity">
    <text evidence="2 10">Belongs to the glycosyl hydrolase 17 family.</text>
</comment>
<evidence type="ECO:0000256" key="10">
    <source>
        <dbReference type="RuleBase" id="RU004335"/>
    </source>
</evidence>
<proteinExistence type="inferred from homology"/>
<evidence type="ECO:0000256" key="6">
    <source>
        <dbReference type="ARBA" id="ARBA00022801"/>
    </source>
</evidence>
<evidence type="ECO:0000256" key="5">
    <source>
        <dbReference type="ARBA" id="ARBA00022729"/>
    </source>
</evidence>
<evidence type="ECO:0000256" key="2">
    <source>
        <dbReference type="ARBA" id="ARBA00008773"/>
    </source>
</evidence>
<evidence type="ECO:0000256" key="1">
    <source>
        <dbReference type="ARBA" id="ARBA00004191"/>
    </source>
</evidence>
<evidence type="ECO:0000313" key="13">
    <source>
        <dbReference type="EMBL" id="ODV96106.1"/>
    </source>
</evidence>
<keyword evidence="7" id="KW-0325">Glycoprotein</keyword>
<feature type="region of interest" description="Disordered" evidence="12">
    <location>
        <begin position="87"/>
        <end position="127"/>
    </location>
</feature>
<keyword evidence="14" id="KW-1185">Reference proteome</keyword>
<keyword evidence="5" id="KW-0732">Signal</keyword>
<reference evidence="14" key="1">
    <citation type="submission" date="2016-05" db="EMBL/GenBank/DDBJ databases">
        <title>Comparative genomics of biotechnologically important yeasts.</title>
        <authorList>
            <consortium name="DOE Joint Genome Institute"/>
            <person name="Riley R."/>
            <person name="Haridas S."/>
            <person name="Wolfe K.H."/>
            <person name="Lopes M.R."/>
            <person name="Hittinger C.T."/>
            <person name="Goker M."/>
            <person name="Salamov A."/>
            <person name="Wisecaver J."/>
            <person name="Long T.M."/>
            <person name="Aerts A.L."/>
            <person name="Barry K."/>
            <person name="Choi C."/>
            <person name="Clum A."/>
            <person name="Coughlan A.Y."/>
            <person name="Deshpande S."/>
            <person name="Douglass A.P."/>
            <person name="Hanson S.J."/>
            <person name="Klenk H.-P."/>
            <person name="Labutti K."/>
            <person name="Lapidus A."/>
            <person name="Lindquist E."/>
            <person name="Lipzen A."/>
            <person name="Meier-Kolthoff J.P."/>
            <person name="Ohm R.A."/>
            <person name="Otillar R.P."/>
            <person name="Pangilinan J."/>
            <person name="Peng Y."/>
            <person name="Rokas A."/>
            <person name="Rosa C.A."/>
            <person name="Scheuner C."/>
            <person name="Sibirny A.A."/>
            <person name="Slot J.C."/>
            <person name="Stielow J.B."/>
            <person name="Sun H."/>
            <person name="Kurtzman C.P."/>
            <person name="Blackwell M."/>
            <person name="Grigoriev I.V."/>
            <person name="Jeffries T.W."/>
        </authorList>
    </citation>
    <scope>NUCLEOTIDE SEQUENCE [LARGE SCALE GENOMIC DNA]</scope>
    <source>
        <strain evidence="14">NRRL Y-2460</strain>
    </source>
</reference>
<accession>A0A1E4TWJ2</accession>
<dbReference type="GO" id="GO:0042973">
    <property type="term" value="F:glucan endo-1,3-beta-D-glucosidase activity"/>
    <property type="evidence" value="ECO:0007669"/>
    <property type="project" value="TreeGrafter"/>
</dbReference>
<evidence type="ECO:0000256" key="7">
    <source>
        <dbReference type="ARBA" id="ARBA00023180"/>
    </source>
</evidence>
<evidence type="ECO:0000256" key="11">
    <source>
        <dbReference type="RuleBase" id="RU004336"/>
    </source>
</evidence>
<dbReference type="PANTHER" id="PTHR16631:SF14">
    <property type="entry name" value="FAMILY 17 GLUCOSIDASE SCW10-RELATED"/>
    <property type="match status" value="1"/>
</dbReference>
<comment type="subcellular location">
    <subcellularLocation>
        <location evidence="1">Secreted</location>
        <location evidence="1">Cell wall</location>
    </subcellularLocation>
</comment>
<dbReference type="Gene3D" id="3.20.20.80">
    <property type="entry name" value="Glycosidases"/>
    <property type="match status" value="2"/>
</dbReference>
<keyword evidence="9" id="KW-0961">Cell wall biogenesis/degradation</keyword>
<evidence type="ECO:0000256" key="8">
    <source>
        <dbReference type="ARBA" id="ARBA00023295"/>
    </source>
</evidence>
<dbReference type="InterPro" id="IPR017853">
    <property type="entry name" value="GH"/>
</dbReference>
<dbReference type="InterPro" id="IPR050732">
    <property type="entry name" value="Beta-glucan_modifiers"/>
</dbReference>
<dbReference type="Pfam" id="PF00332">
    <property type="entry name" value="Glyco_hydro_17"/>
    <property type="match status" value="1"/>
</dbReference>
<protein>
    <recommendedName>
        <fullName evidence="15">Glycoside hydrolase family 17 protein</fullName>
    </recommendedName>
</protein>
<dbReference type="EMBL" id="KV454013">
    <property type="protein sequence ID" value="ODV96106.1"/>
    <property type="molecule type" value="Genomic_DNA"/>
</dbReference>
<dbReference type="PANTHER" id="PTHR16631">
    <property type="entry name" value="GLUCAN 1,3-BETA-GLUCOSIDASE"/>
    <property type="match status" value="1"/>
</dbReference>
<sequence>MQLNQILKTLAASSLIGSVIASPIGHIHHGHRLAKKEVVDYVTELATTMVTVTAGAGAESSTATTAVTTSEVTSESSFTPPTISIDISLTGTSTGSETSETSGSSSDFASSTSSSSSSTASSSGSFDAGAKGISYSPYTSSGDCKSLDDVKTDLETLTGYEIIRIYGVDCSQVEYVLQAKADGQKIFAAVYDLDSIASDVSTIAGAVESYGSWDDIYTVSVGNELVNDGEATVSEVASYVSTARSALTSAGYTGPVVAVDTFIAVIENTGLCEISDYIAVNAHPYFDGGVAASGAATWVLEQIENVANACNDNKTVLITETGWPTEGDTNGDAVPSTANQEIVISDVKSTCGDDVLLFTAYNDLWKAAGTYGVEQYWGIYSSSD</sequence>
<evidence type="ECO:0000256" key="4">
    <source>
        <dbReference type="ARBA" id="ARBA00022525"/>
    </source>
</evidence>
<organism evidence="13 14">
    <name type="scientific">Pachysolen tannophilus NRRL Y-2460</name>
    <dbReference type="NCBI Taxonomy" id="669874"/>
    <lineage>
        <taxon>Eukaryota</taxon>
        <taxon>Fungi</taxon>
        <taxon>Dikarya</taxon>
        <taxon>Ascomycota</taxon>
        <taxon>Saccharomycotina</taxon>
        <taxon>Pichiomycetes</taxon>
        <taxon>Pachysolenaceae</taxon>
        <taxon>Pachysolen</taxon>
    </lineage>
</organism>
<dbReference type="PROSITE" id="PS00587">
    <property type="entry name" value="GLYCOSYL_HYDROL_F17"/>
    <property type="match status" value="1"/>
</dbReference>
<name>A0A1E4TWJ2_PACTA</name>
<dbReference type="GO" id="GO:0009277">
    <property type="term" value="C:fungal-type cell wall"/>
    <property type="evidence" value="ECO:0007669"/>
    <property type="project" value="TreeGrafter"/>
</dbReference>
<keyword evidence="3" id="KW-0134">Cell wall</keyword>
<feature type="compositionally biased region" description="Low complexity" evidence="12">
    <location>
        <begin position="90"/>
        <end position="127"/>
    </location>
</feature>
<dbReference type="InterPro" id="IPR000490">
    <property type="entry name" value="Glyco_hydro_17"/>
</dbReference>
<dbReference type="GO" id="GO:0071555">
    <property type="term" value="P:cell wall organization"/>
    <property type="evidence" value="ECO:0007669"/>
    <property type="project" value="UniProtKB-KW"/>
</dbReference>
<dbReference type="Proteomes" id="UP000094236">
    <property type="component" value="Unassembled WGS sequence"/>
</dbReference>
<dbReference type="OrthoDB" id="941679at2759"/>
<keyword evidence="6 11" id="KW-0378">Hydrolase</keyword>
<evidence type="ECO:0000256" key="12">
    <source>
        <dbReference type="SAM" id="MobiDB-lite"/>
    </source>
</evidence>
<evidence type="ECO:0000256" key="3">
    <source>
        <dbReference type="ARBA" id="ARBA00022512"/>
    </source>
</evidence>
<evidence type="ECO:0008006" key="15">
    <source>
        <dbReference type="Google" id="ProtNLM"/>
    </source>
</evidence>
<keyword evidence="4" id="KW-0964">Secreted</keyword>
<dbReference type="FunFam" id="3.20.20.80:FF:000111">
    <property type="entry name" value="Soluble cell wall protein"/>
    <property type="match status" value="1"/>
</dbReference>
<dbReference type="STRING" id="669874.A0A1E4TWJ2"/>